<feature type="region of interest" description="Disordered" evidence="1">
    <location>
        <begin position="302"/>
        <end position="321"/>
    </location>
</feature>
<evidence type="ECO:0000313" key="3">
    <source>
        <dbReference type="Proteomes" id="UP000274429"/>
    </source>
</evidence>
<gene>
    <name evidence="2" type="ORF">TTAC_LOCUS4248</name>
</gene>
<organism evidence="4">
    <name type="scientific">Hydatigena taeniaeformis</name>
    <name type="common">Feline tapeworm</name>
    <name type="synonym">Taenia taeniaeformis</name>
    <dbReference type="NCBI Taxonomy" id="6205"/>
    <lineage>
        <taxon>Eukaryota</taxon>
        <taxon>Metazoa</taxon>
        <taxon>Spiralia</taxon>
        <taxon>Lophotrochozoa</taxon>
        <taxon>Platyhelminthes</taxon>
        <taxon>Cestoda</taxon>
        <taxon>Eucestoda</taxon>
        <taxon>Cyclophyllidea</taxon>
        <taxon>Taeniidae</taxon>
        <taxon>Hydatigera</taxon>
    </lineage>
</organism>
<sequence length="371" mass="41153">MKRTFMRTKLKAKGKFSMFRQEGFTSMWLTLCCTNGSHAELRIKFPRSSVAYKSTHSRSNHLTPWIRGDPYAQTSPSAEDLVINDSPTPPASRDTPLFFSIDRCPPVNGTRRMIFTLGTYRPSNLTATLLDYGYYTLMCAYYEYEEPPPPPPDTSSIQSNKTLIPSILVEGKTCPPHFSPAPNTKAHLLFYYLRAAFILCKPEGIYRHDAIDKILPDGNQCFISHTPREVKRAEGVSEEGLDGSSDEEEEQEDEEGYGSRLKRYHCPSGFDTTELRWSGGNSSSHGFGTVTMYFCCRKSVTPSTNGSPTLSLTDKADGSNGPPPTFPLPFYLRSVPTFGIIILGGNCPDYSDQGTKLAADFVSVSNCSEAS</sequence>
<keyword evidence="3" id="KW-1185">Reference proteome</keyword>
<accession>A0A0R3WU23</accession>
<reference evidence="2 3" key="2">
    <citation type="submission" date="2018-11" db="EMBL/GenBank/DDBJ databases">
        <authorList>
            <consortium name="Pathogen Informatics"/>
        </authorList>
    </citation>
    <scope>NUCLEOTIDE SEQUENCE [LARGE SCALE GENOMIC DNA]</scope>
</reference>
<name>A0A0R3WU23_HYDTA</name>
<feature type="compositionally biased region" description="Polar residues" evidence="1">
    <location>
        <begin position="302"/>
        <end position="312"/>
    </location>
</feature>
<evidence type="ECO:0000256" key="1">
    <source>
        <dbReference type="SAM" id="MobiDB-lite"/>
    </source>
</evidence>
<feature type="region of interest" description="Disordered" evidence="1">
    <location>
        <begin position="76"/>
        <end position="95"/>
    </location>
</feature>
<feature type="region of interest" description="Disordered" evidence="1">
    <location>
        <begin position="232"/>
        <end position="258"/>
    </location>
</feature>
<proteinExistence type="predicted"/>
<dbReference type="EMBL" id="UYWX01004001">
    <property type="protein sequence ID" value="VDM24517.1"/>
    <property type="molecule type" value="Genomic_DNA"/>
</dbReference>
<reference evidence="4" key="1">
    <citation type="submission" date="2017-02" db="UniProtKB">
        <authorList>
            <consortium name="WormBaseParasite"/>
        </authorList>
    </citation>
    <scope>IDENTIFICATION</scope>
</reference>
<dbReference type="STRING" id="6205.A0A0R3WU23"/>
<dbReference type="AlphaFoldDB" id="A0A0R3WU23"/>
<evidence type="ECO:0000313" key="2">
    <source>
        <dbReference type="EMBL" id="VDM24517.1"/>
    </source>
</evidence>
<dbReference type="OrthoDB" id="6281664at2759"/>
<feature type="compositionally biased region" description="Acidic residues" evidence="1">
    <location>
        <begin position="236"/>
        <end position="256"/>
    </location>
</feature>
<dbReference type="Proteomes" id="UP000274429">
    <property type="component" value="Unassembled WGS sequence"/>
</dbReference>
<dbReference type="WBParaSite" id="TTAC_0000426301-mRNA-1">
    <property type="protein sequence ID" value="TTAC_0000426301-mRNA-1"/>
    <property type="gene ID" value="TTAC_0000426301"/>
</dbReference>
<evidence type="ECO:0000313" key="4">
    <source>
        <dbReference type="WBParaSite" id="TTAC_0000426301-mRNA-1"/>
    </source>
</evidence>
<protein>
    <submittedName>
        <fullName evidence="4">US2</fullName>
    </submittedName>
</protein>